<accession>A0ABT3HPM9</accession>
<dbReference type="RefSeq" id="WP_264743647.1">
    <property type="nucleotide sequence ID" value="NZ_JAPDHV010000004.1"/>
</dbReference>
<reference evidence="2" key="1">
    <citation type="submission" date="2022-10" db="EMBL/GenBank/DDBJ databases">
        <title>Chryseobacterium babae sp. nov. isolated from the gut of the beetle Oryctes rhinoceros, and Chryseobacterium kimseyorum sp. nov., isolated from a stick insect rearing cage.</title>
        <authorList>
            <person name="Shelomi M."/>
            <person name="Han C.-J."/>
            <person name="Chen W.-M."/>
            <person name="Chen H.-K."/>
            <person name="Liaw S.-J."/>
            <person name="Muhle E."/>
            <person name="Clermont D."/>
        </authorList>
    </citation>
    <scope>NUCLEOTIDE SEQUENCE</scope>
    <source>
        <strain evidence="2">WLa1L2M3</strain>
    </source>
</reference>
<protein>
    <submittedName>
        <fullName evidence="2">Uncharacterized protein</fullName>
    </submittedName>
</protein>
<organism evidence="2 3">
    <name type="scientific">Chryseobacterium oryctis</name>
    <dbReference type="NCBI Taxonomy" id="2952618"/>
    <lineage>
        <taxon>Bacteria</taxon>
        <taxon>Pseudomonadati</taxon>
        <taxon>Bacteroidota</taxon>
        <taxon>Flavobacteriia</taxon>
        <taxon>Flavobacteriales</taxon>
        <taxon>Weeksellaceae</taxon>
        <taxon>Chryseobacterium group</taxon>
        <taxon>Chryseobacterium</taxon>
    </lineage>
</organism>
<keyword evidence="3" id="KW-1185">Reference proteome</keyword>
<comment type="caution">
    <text evidence="2">The sequence shown here is derived from an EMBL/GenBank/DDBJ whole genome shotgun (WGS) entry which is preliminary data.</text>
</comment>
<evidence type="ECO:0000313" key="2">
    <source>
        <dbReference type="EMBL" id="MCW3161704.1"/>
    </source>
</evidence>
<gene>
    <name evidence="2" type="ORF">OH806_10560</name>
</gene>
<proteinExistence type="predicted"/>
<dbReference type="EMBL" id="JAPDHV010000004">
    <property type="protein sequence ID" value="MCW3161704.1"/>
    <property type="molecule type" value="Genomic_DNA"/>
</dbReference>
<evidence type="ECO:0000256" key="1">
    <source>
        <dbReference type="SAM" id="Phobius"/>
    </source>
</evidence>
<keyword evidence="1" id="KW-0812">Transmembrane</keyword>
<sequence>MEKKILILSSLVLIGTLYNYPVFDNKGTSFLIIFSCFVIIIFSVAKIRYPSDKETYESIEKETDILENFDGIFEYKKDGFTITKDNTSEFIKWTEIIEINSFSLPVLHREKHSGLEIITETKHYEFNDKQTPGIQKLGNILFNNLPNWKLDSPTVRINNSGLEKTNLYKKEKSLN</sequence>
<keyword evidence="1" id="KW-0472">Membrane</keyword>
<name>A0ABT3HPM9_9FLAO</name>
<keyword evidence="1" id="KW-1133">Transmembrane helix</keyword>
<feature type="transmembrane region" description="Helical" evidence="1">
    <location>
        <begin position="29"/>
        <end position="49"/>
    </location>
</feature>
<dbReference type="Proteomes" id="UP001163719">
    <property type="component" value="Unassembled WGS sequence"/>
</dbReference>
<evidence type="ECO:0000313" key="3">
    <source>
        <dbReference type="Proteomes" id="UP001163719"/>
    </source>
</evidence>